<keyword evidence="2" id="KW-1133">Transmembrane helix</keyword>
<evidence type="ECO:0000313" key="4">
    <source>
        <dbReference type="Proteomes" id="UP001174934"/>
    </source>
</evidence>
<proteinExistence type="predicted"/>
<evidence type="ECO:0000256" key="1">
    <source>
        <dbReference type="SAM" id="MobiDB-lite"/>
    </source>
</evidence>
<organism evidence="3 4">
    <name type="scientific">Bombardia bombarda</name>
    <dbReference type="NCBI Taxonomy" id="252184"/>
    <lineage>
        <taxon>Eukaryota</taxon>
        <taxon>Fungi</taxon>
        <taxon>Dikarya</taxon>
        <taxon>Ascomycota</taxon>
        <taxon>Pezizomycotina</taxon>
        <taxon>Sordariomycetes</taxon>
        <taxon>Sordariomycetidae</taxon>
        <taxon>Sordariales</taxon>
        <taxon>Lasiosphaeriaceae</taxon>
        <taxon>Bombardia</taxon>
    </lineage>
</organism>
<dbReference type="AlphaFoldDB" id="A0AA40C1V0"/>
<accession>A0AA40C1V0</accession>
<feature type="transmembrane region" description="Helical" evidence="2">
    <location>
        <begin position="230"/>
        <end position="249"/>
    </location>
</feature>
<keyword evidence="4" id="KW-1185">Reference proteome</keyword>
<keyword evidence="2" id="KW-0472">Membrane</keyword>
<evidence type="ECO:0000256" key="2">
    <source>
        <dbReference type="SAM" id="Phobius"/>
    </source>
</evidence>
<sequence length="263" mass="29419">MLGGAQAQERALQPYLNYYTEQCRIACQSSSKLLVRTHQDVLDIATSIRRHDDRSGIAGRLLARNPGLELLPEKEEILETSIDLVVRLMIMIDVGEFKKAFSGRNRLIWVQCTLREFVHNLFQPQSNGGQSRERGKQAGRAVQRTESGQNRRVHGRADYQLGRPSSIQGPGQDGVGLPPRSISQLPARTAGGVRLLERAACNSQGGIRRSAPDDAWLAQWWNDRRDGIQWYTLWVAIGFTVFFGLVQSIEGGMQVYKAWGMGS</sequence>
<comment type="caution">
    <text evidence="3">The sequence shown here is derived from an EMBL/GenBank/DDBJ whole genome shotgun (WGS) entry which is preliminary data.</text>
</comment>
<reference evidence="3" key="1">
    <citation type="submission" date="2023-06" db="EMBL/GenBank/DDBJ databases">
        <title>Genome-scale phylogeny and comparative genomics of the fungal order Sordariales.</title>
        <authorList>
            <consortium name="Lawrence Berkeley National Laboratory"/>
            <person name="Hensen N."/>
            <person name="Bonometti L."/>
            <person name="Westerberg I."/>
            <person name="Brannstrom I.O."/>
            <person name="Guillou S."/>
            <person name="Cros-Aarteil S."/>
            <person name="Calhoun S."/>
            <person name="Haridas S."/>
            <person name="Kuo A."/>
            <person name="Mondo S."/>
            <person name="Pangilinan J."/>
            <person name="Riley R."/>
            <person name="LaButti K."/>
            <person name="Andreopoulos B."/>
            <person name="Lipzen A."/>
            <person name="Chen C."/>
            <person name="Yanf M."/>
            <person name="Daum C."/>
            <person name="Ng V."/>
            <person name="Clum A."/>
            <person name="Steindorff A."/>
            <person name="Ohm R."/>
            <person name="Martin F."/>
            <person name="Silar P."/>
            <person name="Natvig D."/>
            <person name="Lalanne C."/>
            <person name="Gautier V."/>
            <person name="Ament-velasquez S.L."/>
            <person name="Kruys A."/>
            <person name="Hutchinson M.I."/>
            <person name="Powell A.J."/>
            <person name="Barry K."/>
            <person name="Miller A.N."/>
            <person name="Grigoriev I.V."/>
            <person name="Debuchy R."/>
            <person name="Gladieux P."/>
            <person name="Thoren M.H."/>
            <person name="Johannesson H."/>
        </authorList>
    </citation>
    <scope>NUCLEOTIDE SEQUENCE</scope>
    <source>
        <strain evidence="3">SMH3391-2</strain>
    </source>
</reference>
<evidence type="ECO:0000313" key="3">
    <source>
        <dbReference type="EMBL" id="KAK0621877.1"/>
    </source>
</evidence>
<dbReference type="Proteomes" id="UP001174934">
    <property type="component" value="Unassembled WGS sequence"/>
</dbReference>
<protein>
    <submittedName>
        <fullName evidence="3">Uncharacterized protein</fullName>
    </submittedName>
</protein>
<dbReference type="EMBL" id="JAULSR010000004">
    <property type="protein sequence ID" value="KAK0621877.1"/>
    <property type="molecule type" value="Genomic_DNA"/>
</dbReference>
<gene>
    <name evidence="3" type="ORF">B0T17DRAFT_535299</name>
</gene>
<name>A0AA40C1V0_9PEZI</name>
<feature type="region of interest" description="Disordered" evidence="1">
    <location>
        <begin position="123"/>
        <end position="179"/>
    </location>
</feature>
<keyword evidence="2" id="KW-0812">Transmembrane</keyword>